<name>A0A022Q839_ERYGU</name>
<sequence length="452" mass="48677">MEVDPWEALDLDDSDIPSLLRPCKRLRSATQSTTTAPAAAAASAPADHPLPQLPSSQPPAKNHPELQLQTQPPPSTSRLRTIPGPAGAVQAAVLRKELDRQTHKISNYPDHNGDDFSGKHHSDGLISTQDYIRRAMEDTAEFDDDFTCEPWLSAVQFLGDDNGLVRSTPISSIKKCIEGGKVVQVVAVVKSCTPNGLGGLMVLLKDPTGTVGASVHHKVLSQTEFGKNLTVGAALILREVAIFAPARSAHYLNITLRNVVKVFCQNSGSTSKLNNSAYPIQYADPGIETYGKAKTTEKMPTTQTMTTKDIEKRQCTSKIINSQNLSVTQRQNIFTGSVQSNNGSGVNASAAKMGRINVSQDIFGKIAEGIIRTGISSDNQECVKKDSVEEIEGTNNLTNSVTKGSVEEIVGTNEVVGTQKQPQILKGSLPQWTDQQLDELFADDEDAASLFS</sequence>
<protein>
    <recommendedName>
        <fullName evidence="2">Homologous recombination OB-fold protein OB-fold domain-containing protein</fullName>
    </recommendedName>
</protein>
<evidence type="ECO:0000259" key="2">
    <source>
        <dbReference type="Pfam" id="PF15072"/>
    </source>
</evidence>
<evidence type="ECO:0000313" key="4">
    <source>
        <dbReference type="Proteomes" id="UP000030748"/>
    </source>
</evidence>
<reference evidence="3 4" key="1">
    <citation type="journal article" date="2013" name="Proc. Natl. Acad. Sci. U.S.A.">
        <title>Fine-scale variation in meiotic recombination in Mimulus inferred from population shotgun sequencing.</title>
        <authorList>
            <person name="Hellsten U."/>
            <person name="Wright K.M."/>
            <person name="Jenkins J."/>
            <person name="Shu S."/>
            <person name="Yuan Y."/>
            <person name="Wessler S.R."/>
            <person name="Schmutz J."/>
            <person name="Willis J.H."/>
            <person name="Rokhsar D.S."/>
        </authorList>
    </citation>
    <scope>NUCLEOTIDE SEQUENCE [LARGE SCALE GENOMIC DNA]</scope>
    <source>
        <strain evidence="4">cv. DUN x IM62</strain>
    </source>
</reference>
<proteinExistence type="predicted"/>
<keyword evidence="4" id="KW-1185">Reference proteome</keyword>
<dbReference type="InterPro" id="IPR058570">
    <property type="entry name" value="HROB_OB"/>
</dbReference>
<accession>A0A022Q839</accession>
<evidence type="ECO:0000256" key="1">
    <source>
        <dbReference type="SAM" id="MobiDB-lite"/>
    </source>
</evidence>
<dbReference type="OrthoDB" id="550780at2759"/>
<dbReference type="PhylomeDB" id="A0A022Q839"/>
<organism evidence="3 4">
    <name type="scientific">Erythranthe guttata</name>
    <name type="common">Yellow monkey flower</name>
    <name type="synonym">Mimulus guttatus</name>
    <dbReference type="NCBI Taxonomy" id="4155"/>
    <lineage>
        <taxon>Eukaryota</taxon>
        <taxon>Viridiplantae</taxon>
        <taxon>Streptophyta</taxon>
        <taxon>Embryophyta</taxon>
        <taxon>Tracheophyta</taxon>
        <taxon>Spermatophyta</taxon>
        <taxon>Magnoliopsida</taxon>
        <taxon>eudicotyledons</taxon>
        <taxon>Gunneridae</taxon>
        <taxon>Pentapetalae</taxon>
        <taxon>asterids</taxon>
        <taxon>lamiids</taxon>
        <taxon>Lamiales</taxon>
        <taxon>Phrymaceae</taxon>
        <taxon>Erythranthe</taxon>
    </lineage>
</organism>
<feature type="compositionally biased region" description="Low complexity" evidence="1">
    <location>
        <begin position="28"/>
        <end position="59"/>
    </location>
</feature>
<feature type="region of interest" description="Disordered" evidence="1">
    <location>
        <begin position="27"/>
        <end position="83"/>
    </location>
</feature>
<dbReference type="STRING" id="4155.A0A022Q839"/>
<dbReference type="OMA" id="RIPTQEY"/>
<dbReference type="AlphaFoldDB" id="A0A022Q839"/>
<evidence type="ECO:0000313" key="3">
    <source>
        <dbReference type="EMBL" id="EYU24146.1"/>
    </source>
</evidence>
<dbReference type="Proteomes" id="UP000030748">
    <property type="component" value="Unassembled WGS sequence"/>
</dbReference>
<dbReference type="GO" id="GO:0000725">
    <property type="term" value="P:recombinational repair"/>
    <property type="evidence" value="ECO:0007669"/>
    <property type="project" value="InterPro"/>
</dbReference>
<dbReference type="InterPro" id="IPR028045">
    <property type="entry name" value="HROB"/>
</dbReference>
<gene>
    <name evidence="3" type="ORF">MIMGU_mgv1a006224mg</name>
</gene>
<feature type="domain" description="Homologous recombination OB-fold protein OB-fold" evidence="2">
    <location>
        <begin position="181"/>
        <end position="265"/>
    </location>
</feature>
<dbReference type="EMBL" id="KI632139">
    <property type="protein sequence ID" value="EYU24146.1"/>
    <property type="molecule type" value="Genomic_DNA"/>
</dbReference>
<dbReference type="eggNOG" id="ENOG502RXQD">
    <property type="taxonomic scope" value="Eukaryota"/>
</dbReference>
<dbReference type="PANTHER" id="PTHR14523:SF1">
    <property type="entry name" value="HOMOLOGOUS RECOMBINATION OB-FOLD PROTEIN"/>
    <property type="match status" value="1"/>
</dbReference>
<dbReference type="KEGG" id="egt:105972820"/>
<dbReference type="Pfam" id="PF15072">
    <property type="entry name" value="HROB"/>
    <property type="match status" value="1"/>
</dbReference>
<dbReference type="PANTHER" id="PTHR14523">
    <property type="entry name" value="UNCHARACTERIZED PROTEIN C17ORF53 HOMOLOG"/>
    <property type="match status" value="1"/>
</dbReference>